<proteinExistence type="predicted"/>
<dbReference type="EMBL" id="CP002456">
    <property type="protein sequence ID" value="ADU92141.1"/>
    <property type="molecule type" value="Genomic_DNA"/>
</dbReference>
<organism evidence="9 10">
    <name type="scientific">Taylorella equigenitalis (strain MCE9)</name>
    <dbReference type="NCBI Taxonomy" id="937774"/>
    <lineage>
        <taxon>Bacteria</taxon>
        <taxon>Pseudomonadati</taxon>
        <taxon>Pseudomonadota</taxon>
        <taxon>Betaproteobacteria</taxon>
        <taxon>Burkholderiales</taxon>
        <taxon>Alcaligenaceae</taxon>
        <taxon>Taylorella</taxon>
    </lineage>
</organism>
<feature type="domain" description="Phosphatidic acid phosphatase type 2/haloperoxidase" evidence="8">
    <location>
        <begin position="64"/>
        <end position="171"/>
    </location>
</feature>
<dbReference type="PANTHER" id="PTHR14969:SF62">
    <property type="entry name" value="DECAPRENYLPHOSPHORYL-5-PHOSPHORIBOSE PHOSPHATASE RV3807C-RELATED"/>
    <property type="match status" value="1"/>
</dbReference>
<keyword evidence="3 7" id="KW-0812">Transmembrane</keyword>
<evidence type="ECO:0000313" key="10">
    <source>
        <dbReference type="Proteomes" id="UP000007472"/>
    </source>
</evidence>
<gene>
    <name evidence="9" type="ordered locus">TEQUI_1220</name>
</gene>
<evidence type="ECO:0000256" key="6">
    <source>
        <dbReference type="ARBA" id="ARBA00023136"/>
    </source>
</evidence>
<evidence type="ECO:0000256" key="1">
    <source>
        <dbReference type="ARBA" id="ARBA00004651"/>
    </source>
</evidence>
<keyword evidence="5 7" id="KW-1133">Transmembrane helix</keyword>
<feature type="transmembrane region" description="Helical" evidence="7">
    <location>
        <begin position="156"/>
        <end position="174"/>
    </location>
</feature>
<dbReference type="SMART" id="SM00014">
    <property type="entry name" value="acidPPc"/>
    <property type="match status" value="1"/>
</dbReference>
<comment type="subcellular location">
    <subcellularLocation>
        <location evidence="1">Cell membrane</location>
        <topology evidence="1">Multi-pass membrane protein</topology>
    </subcellularLocation>
</comment>
<evidence type="ECO:0000256" key="2">
    <source>
        <dbReference type="ARBA" id="ARBA00022475"/>
    </source>
</evidence>
<evidence type="ECO:0000256" key="7">
    <source>
        <dbReference type="SAM" id="Phobius"/>
    </source>
</evidence>
<name>A0A654KI68_TAYEM</name>
<sequence>MKFPLPETSALELRFFFWLLSLNQIKYVTKTSRLISKLGDGQFYVISGVLFLILGGDHGVQMFLIGCIAYSIELPLYWFIKNSIKRDRPFRTYEHVSAVVIPKDTFSFPSGHTAAAFVFATMVSIYFPPFTLPVYTLACLIGLSRVLLGVHYPTDIVAGALLGKLSAWIALVVAQ</sequence>
<evidence type="ECO:0000259" key="8">
    <source>
        <dbReference type="SMART" id="SM00014"/>
    </source>
</evidence>
<dbReference type="InterPro" id="IPR000326">
    <property type="entry name" value="PAP2/HPO"/>
</dbReference>
<keyword evidence="6 7" id="KW-0472">Membrane</keyword>
<evidence type="ECO:0000313" key="9">
    <source>
        <dbReference type="EMBL" id="ADU92141.1"/>
    </source>
</evidence>
<dbReference type="SUPFAM" id="SSF48317">
    <property type="entry name" value="Acid phosphatase/Vanadium-dependent haloperoxidase"/>
    <property type="match status" value="1"/>
</dbReference>
<evidence type="ECO:0000256" key="5">
    <source>
        <dbReference type="ARBA" id="ARBA00022989"/>
    </source>
</evidence>
<dbReference type="Pfam" id="PF01569">
    <property type="entry name" value="PAP2"/>
    <property type="match status" value="1"/>
</dbReference>
<keyword evidence="4" id="KW-0378">Hydrolase</keyword>
<accession>A0A654KI68</accession>
<dbReference type="PANTHER" id="PTHR14969">
    <property type="entry name" value="SPHINGOSINE-1-PHOSPHATE PHOSPHOHYDROLASE"/>
    <property type="match status" value="1"/>
</dbReference>
<protein>
    <submittedName>
        <fullName evidence="9">Membrane-associated phospholipid phosphatase</fullName>
    </submittedName>
</protein>
<evidence type="ECO:0000256" key="3">
    <source>
        <dbReference type="ARBA" id="ARBA00022692"/>
    </source>
</evidence>
<dbReference type="Gene3D" id="1.20.144.10">
    <property type="entry name" value="Phosphatidic acid phosphatase type 2/haloperoxidase"/>
    <property type="match status" value="1"/>
</dbReference>
<keyword evidence="2" id="KW-1003">Cell membrane</keyword>
<feature type="transmembrane region" description="Helical" evidence="7">
    <location>
        <begin position="60"/>
        <end position="80"/>
    </location>
</feature>
<dbReference type="CDD" id="cd01610">
    <property type="entry name" value="PAP2_like"/>
    <property type="match status" value="1"/>
</dbReference>
<dbReference type="Proteomes" id="UP000007472">
    <property type="component" value="Chromosome"/>
</dbReference>
<dbReference type="KEGG" id="teq:TEQUI_1220"/>
<evidence type="ECO:0000256" key="4">
    <source>
        <dbReference type="ARBA" id="ARBA00022801"/>
    </source>
</evidence>
<reference evidence="9 10" key="1">
    <citation type="journal article" date="2011" name="J. Bacteriol.">
        <title>Genome sequence of Taylorella equigenitalis MCE9, the causative agent of contagious equine metritis.</title>
        <authorList>
            <person name="Hebert L."/>
            <person name="Moumen B."/>
            <person name="Duquesne F."/>
            <person name="Breuil M.F."/>
            <person name="Laugier C."/>
            <person name="Batto J.M."/>
            <person name="Renault P."/>
            <person name="Petry S."/>
        </authorList>
    </citation>
    <scope>NUCLEOTIDE SEQUENCE [LARGE SCALE GENOMIC DNA]</scope>
    <source>
        <strain evidence="9 10">MCE9</strain>
    </source>
</reference>
<dbReference type="AlphaFoldDB" id="A0A654KI68"/>
<dbReference type="InterPro" id="IPR036938">
    <property type="entry name" value="PAP2/HPO_sf"/>
</dbReference>
<dbReference type="GO" id="GO:0005886">
    <property type="term" value="C:plasma membrane"/>
    <property type="evidence" value="ECO:0007669"/>
    <property type="project" value="UniProtKB-SubCell"/>
</dbReference>
<dbReference type="GO" id="GO:0016787">
    <property type="term" value="F:hydrolase activity"/>
    <property type="evidence" value="ECO:0007669"/>
    <property type="project" value="UniProtKB-KW"/>
</dbReference>